<dbReference type="Proteomes" id="UP001497482">
    <property type="component" value="Chromosome 14"/>
</dbReference>
<evidence type="ECO:0000256" key="4">
    <source>
        <dbReference type="ARBA" id="ARBA00022490"/>
    </source>
</evidence>
<dbReference type="PANTHER" id="PTHR23162:SF7">
    <property type="entry name" value="PROTEIN BCAP"/>
    <property type="match status" value="1"/>
</dbReference>
<feature type="coiled-coil region" evidence="8">
    <location>
        <begin position="184"/>
        <end position="225"/>
    </location>
</feature>
<keyword evidence="11" id="KW-1185">Reference proteome</keyword>
<evidence type="ECO:0000256" key="9">
    <source>
        <dbReference type="SAM" id="MobiDB-lite"/>
    </source>
</evidence>
<name>A0AAV2JVR6_KNICA</name>
<keyword evidence="6" id="KW-0206">Cytoskeleton</keyword>
<sequence>MSPEDRLSPSLAMGDSRGNDAPLNSGDLEGSRVPEMSTGYRESHFLKMLRDADSAANAAAAQLVSFKNALDNEPSTSRHTSHQSRMSRQRRLLMEKLDHFRHINKSVRQTLKQLQEAEADQVHADKQVHNLLTRISMAENENEVLKKDLFEMGKRVEELRHRGKEEQDFTKSAIHLTKSVEATRAHLQGQLRSKEAENNRLTVQLQTLERTVTQRKLEMDDLKALFTALKEKSALDKEALKKATRAQKHRAERFEAALGKCYAQLKEKDAELANARIQRDSKKRQKELTMDEKDKLISQITYLKSQIIDLNARLLKERDDLTTVNESMMQQVQRLTAENGDLSFNNATLKASVAQLERQVADSEAALEEEKTVSQEKNLEAKQLQNQVEDLKAEIAKTRMLHADLLKKMEHFEDRRGSEVQKCFGF</sequence>
<feature type="coiled-coil region" evidence="8">
    <location>
        <begin position="318"/>
        <end position="408"/>
    </location>
</feature>
<comment type="subcellular location">
    <subcellularLocation>
        <location evidence="2">Cell projection</location>
        <location evidence="2">Cilium</location>
    </subcellularLocation>
    <subcellularLocation>
        <location evidence="1">Cytoplasm</location>
        <location evidence="1">Cytoskeleton</location>
        <location evidence="1">Microtubule organizing center</location>
        <location evidence="1">Centrosome</location>
        <location evidence="1">Centriole</location>
    </subcellularLocation>
</comment>
<evidence type="ECO:0000256" key="3">
    <source>
        <dbReference type="ARBA" id="ARBA00009316"/>
    </source>
</evidence>
<dbReference type="InterPro" id="IPR026099">
    <property type="entry name" value="Odf2-rel"/>
</dbReference>
<evidence type="ECO:0000313" key="11">
    <source>
        <dbReference type="Proteomes" id="UP001497482"/>
    </source>
</evidence>
<feature type="region of interest" description="Disordered" evidence="9">
    <location>
        <begin position="1"/>
        <end position="33"/>
    </location>
</feature>
<evidence type="ECO:0000313" key="10">
    <source>
        <dbReference type="EMBL" id="CAL1580283.1"/>
    </source>
</evidence>
<protein>
    <submittedName>
        <fullName evidence="10">Uncharacterized protein</fullName>
    </submittedName>
</protein>
<organism evidence="10 11">
    <name type="scientific">Knipowitschia caucasica</name>
    <name type="common">Caucasian dwarf goby</name>
    <name type="synonym">Pomatoschistus caucasicus</name>
    <dbReference type="NCBI Taxonomy" id="637954"/>
    <lineage>
        <taxon>Eukaryota</taxon>
        <taxon>Metazoa</taxon>
        <taxon>Chordata</taxon>
        <taxon>Craniata</taxon>
        <taxon>Vertebrata</taxon>
        <taxon>Euteleostomi</taxon>
        <taxon>Actinopterygii</taxon>
        <taxon>Neopterygii</taxon>
        <taxon>Teleostei</taxon>
        <taxon>Neoteleostei</taxon>
        <taxon>Acanthomorphata</taxon>
        <taxon>Gobiaria</taxon>
        <taxon>Gobiiformes</taxon>
        <taxon>Gobioidei</taxon>
        <taxon>Gobiidae</taxon>
        <taxon>Gobiinae</taxon>
        <taxon>Knipowitschia</taxon>
    </lineage>
</organism>
<evidence type="ECO:0000256" key="5">
    <source>
        <dbReference type="ARBA" id="ARBA00023054"/>
    </source>
</evidence>
<dbReference type="Gene3D" id="1.20.5.340">
    <property type="match status" value="1"/>
</dbReference>
<gene>
    <name evidence="10" type="ORF">KC01_LOCUS11149</name>
</gene>
<accession>A0AAV2JVR6</accession>
<evidence type="ECO:0000256" key="6">
    <source>
        <dbReference type="ARBA" id="ARBA00023212"/>
    </source>
</evidence>
<evidence type="ECO:0000256" key="1">
    <source>
        <dbReference type="ARBA" id="ARBA00004114"/>
    </source>
</evidence>
<evidence type="ECO:0000256" key="2">
    <source>
        <dbReference type="ARBA" id="ARBA00004138"/>
    </source>
</evidence>
<evidence type="ECO:0000256" key="8">
    <source>
        <dbReference type="SAM" id="Coils"/>
    </source>
</evidence>
<dbReference type="GO" id="GO:0036064">
    <property type="term" value="C:ciliary basal body"/>
    <property type="evidence" value="ECO:0007669"/>
    <property type="project" value="TreeGrafter"/>
</dbReference>
<proteinExistence type="inferred from homology"/>
<dbReference type="GO" id="GO:0005813">
    <property type="term" value="C:centrosome"/>
    <property type="evidence" value="ECO:0007669"/>
    <property type="project" value="TreeGrafter"/>
</dbReference>
<dbReference type="AlphaFoldDB" id="A0AAV2JVR6"/>
<dbReference type="EMBL" id="OZ035836">
    <property type="protein sequence ID" value="CAL1580283.1"/>
    <property type="molecule type" value="Genomic_DNA"/>
</dbReference>
<evidence type="ECO:0000256" key="7">
    <source>
        <dbReference type="ARBA" id="ARBA00023273"/>
    </source>
</evidence>
<keyword evidence="7" id="KW-0966">Cell projection</keyword>
<keyword evidence="5 8" id="KW-0175">Coiled coil</keyword>
<dbReference type="GO" id="GO:1902018">
    <property type="term" value="P:negative regulation of cilium assembly"/>
    <property type="evidence" value="ECO:0007669"/>
    <property type="project" value="TreeGrafter"/>
</dbReference>
<reference evidence="10 11" key="1">
    <citation type="submission" date="2024-04" db="EMBL/GenBank/DDBJ databases">
        <authorList>
            <person name="Waldvogel A.-M."/>
            <person name="Schoenle A."/>
        </authorList>
    </citation>
    <scope>NUCLEOTIDE SEQUENCE [LARGE SCALE GENOMIC DNA]</scope>
</reference>
<comment type="similarity">
    <text evidence="3">Belongs to the ODF2 family.</text>
</comment>
<dbReference type="GO" id="GO:0005814">
    <property type="term" value="C:centriole"/>
    <property type="evidence" value="ECO:0007669"/>
    <property type="project" value="UniProtKB-SubCell"/>
</dbReference>
<keyword evidence="4" id="KW-0963">Cytoplasm</keyword>
<dbReference type="PANTHER" id="PTHR23162">
    <property type="entry name" value="OUTER DENSE FIBER OF SPERM TAILS 2"/>
    <property type="match status" value="1"/>
</dbReference>